<feature type="domain" description="VQ" evidence="2">
    <location>
        <begin position="165"/>
        <end position="192"/>
    </location>
</feature>
<feature type="compositionally biased region" description="Low complexity" evidence="1">
    <location>
        <begin position="210"/>
        <end position="223"/>
    </location>
</feature>
<feature type="region of interest" description="Disordered" evidence="1">
    <location>
        <begin position="87"/>
        <end position="169"/>
    </location>
</feature>
<dbReference type="PANTHER" id="PTHR33179">
    <property type="entry name" value="VQ MOTIF-CONTAINING PROTEIN"/>
    <property type="match status" value="1"/>
</dbReference>
<dbReference type="PANTHER" id="PTHR33179:SF80">
    <property type="entry name" value="VQ MOTIF PROTEIN"/>
    <property type="match status" value="1"/>
</dbReference>
<dbReference type="InterPro" id="IPR039609">
    <property type="entry name" value="VQ_15/22"/>
</dbReference>
<feature type="region of interest" description="Disordered" evidence="1">
    <location>
        <begin position="1"/>
        <end position="65"/>
    </location>
</feature>
<name>A0ABD1L2H7_9FABA</name>
<feature type="region of interest" description="Disordered" evidence="1">
    <location>
        <begin position="210"/>
        <end position="253"/>
    </location>
</feature>
<reference evidence="3 4" key="1">
    <citation type="submission" date="2024-08" db="EMBL/GenBank/DDBJ databases">
        <title>Insights into the chromosomal genome structure of Flemingia macrophylla.</title>
        <authorList>
            <person name="Ding Y."/>
            <person name="Zhao Y."/>
            <person name="Bi W."/>
            <person name="Wu M."/>
            <person name="Zhao G."/>
            <person name="Gong Y."/>
            <person name="Li W."/>
            <person name="Zhang P."/>
        </authorList>
    </citation>
    <scope>NUCLEOTIDE SEQUENCE [LARGE SCALE GENOMIC DNA]</scope>
    <source>
        <strain evidence="3">DYQJB</strain>
        <tissue evidence="3">Leaf</tissue>
    </source>
</reference>
<dbReference type="Proteomes" id="UP001603857">
    <property type="component" value="Unassembled WGS sequence"/>
</dbReference>
<organism evidence="3 4">
    <name type="scientific">Flemingia macrophylla</name>
    <dbReference type="NCBI Taxonomy" id="520843"/>
    <lineage>
        <taxon>Eukaryota</taxon>
        <taxon>Viridiplantae</taxon>
        <taxon>Streptophyta</taxon>
        <taxon>Embryophyta</taxon>
        <taxon>Tracheophyta</taxon>
        <taxon>Spermatophyta</taxon>
        <taxon>Magnoliopsida</taxon>
        <taxon>eudicotyledons</taxon>
        <taxon>Gunneridae</taxon>
        <taxon>Pentapetalae</taxon>
        <taxon>rosids</taxon>
        <taxon>fabids</taxon>
        <taxon>Fabales</taxon>
        <taxon>Fabaceae</taxon>
        <taxon>Papilionoideae</taxon>
        <taxon>50 kb inversion clade</taxon>
        <taxon>NPAAA clade</taxon>
        <taxon>indigoferoid/millettioid clade</taxon>
        <taxon>Phaseoleae</taxon>
        <taxon>Flemingia</taxon>
    </lineage>
</organism>
<feature type="compositionally biased region" description="Polar residues" evidence="1">
    <location>
        <begin position="31"/>
        <end position="42"/>
    </location>
</feature>
<dbReference type="AlphaFoldDB" id="A0ABD1L2H7"/>
<comment type="caution">
    <text evidence="3">The sequence shown here is derived from an EMBL/GenBank/DDBJ whole genome shotgun (WGS) entry which is preliminary data.</text>
</comment>
<evidence type="ECO:0000259" key="2">
    <source>
        <dbReference type="Pfam" id="PF05678"/>
    </source>
</evidence>
<evidence type="ECO:0000313" key="4">
    <source>
        <dbReference type="Proteomes" id="UP001603857"/>
    </source>
</evidence>
<sequence length="527" mass="57309">MDSANSVSISSSGDEEYDSSSRPHHHHHTLLPNSTFHPSQFGSIASHPLASSSSSHYQHQHHNPHPSFFDLSSPYLHALPNSFLNLDTATSSSSSQPPRSEPDCTHPNNVVNANVDTTTTLPPNNMNQCLLGPQGGDNARAVLSSPQPNNNAARNSKKRTRASRRAPTTVLTTDTSNFRAMVQEFTGIPAPPFSASSSYSRRLDLLAGSSSLRSSTSHLDTTTGPFYPLRPSPQKVQHHHHQNPLLLSSSSSPYNNMVDAIASTTTTTTNNNNNSSSNNPISYQHQLPPDLGLPYHMLTMQNQNHSTLAFHPPLHPFGHPGFGAKLPSIEDLGMGHGQVNNNNSANFVATGVSVPLRINDDGGGTRDVSLRSLDGGGGCKLNFSVASASTSLNHEKTTLQNHNNNNNNNNNTTTRGEAIIGRGVNKPQDRDPHTPRVFPWRPDKVKTFKVRASIARKWQQLKTVVGRIVIVKGMKEATTQLFYVGNICVSSDESISKADVTKFYMTITKTLKENILVVVAEYVQGTY</sequence>
<dbReference type="Pfam" id="PF05678">
    <property type="entry name" value="VQ"/>
    <property type="match status" value="1"/>
</dbReference>
<feature type="compositionally biased region" description="Low complexity" evidence="1">
    <location>
        <begin position="108"/>
        <end position="120"/>
    </location>
</feature>
<proteinExistence type="predicted"/>
<feature type="compositionally biased region" description="Low complexity" evidence="1">
    <location>
        <begin position="43"/>
        <end position="57"/>
    </location>
</feature>
<gene>
    <name evidence="3" type="ORF">Fmac_031583</name>
</gene>
<keyword evidence="4" id="KW-1185">Reference proteome</keyword>
<feature type="compositionally biased region" description="Basic residues" evidence="1">
    <location>
        <begin position="155"/>
        <end position="164"/>
    </location>
</feature>
<protein>
    <recommendedName>
        <fullName evidence="2">VQ domain-containing protein</fullName>
    </recommendedName>
</protein>
<accession>A0ABD1L2H7</accession>
<feature type="compositionally biased region" description="Polar residues" evidence="1">
    <location>
        <begin position="144"/>
        <end position="154"/>
    </location>
</feature>
<evidence type="ECO:0000256" key="1">
    <source>
        <dbReference type="SAM" id="MobiDB-lite"/>
    </source>
</evidence>
<dbReference type="EMBL" id="JBGMDY010000011">
    <property type="protein sequence ID" value="KAL2317707.1"/>
    <property type="molecule type" value="Genomic_DNA"/>
</dbReference>
<evidence type="ECO:0000313" key="3">
    <source>
        <dbReference type="EMBL" id="KAL2317707.1"/>
    </source>
</evidence>
<dbReference type="InterPro" id="IPR008889">
    <property type="entry name" value="VQ"/>
</dbReference>